<dbReference type="Gene3D" id="3.40.50.300">
    <property type="entry name" value="P-loop containing nucleotide triphosphate hydrolases"/>
    <property type="match status" value="1"/>
</dbReference>
<keyword evidence="2" id="KW-0805">Transcription regulation</keyword>
<keyword evidence="3" id="KW-0238">DNA-binding</keyword>
<keyword evidence="5" id="KW-0539">Nucleus</keyword>
<dbReference type="InterPro" id="IPR027417">
    <property type="entry name" value="P-loop_NTPase"/>
</dbReference>
<dbReference type="PANTHER" id="PTHR46844">
    <property type="entry name" value="SLR5058 PROTEIN"/>
    <property type="match status" value="1"/>
</dbReference>
<dbReference type="InterPro" id="IPR013700">
    <property type="entry name" value="AflR"/>
</dbReference>
<proteinExistence type="predicted"/>
<dbReference type="PANTHER" id="PTHR46844:SF1">
    <property type="entry name" value="SLR5058 PROTEIN"/>
    <property type="match status" value="1"/>
</dbReference>
<dbReference type="SUPFAM" id="SSF48371">
    <property type="entry name" value="ARM repeat"/>
    <property type="match status" value="1"/>
</dbReference>
<feature type="domain" description="Aflatoxin regulatory protein" evidence="6">
    <location>
        <begin position="979"/>
        <end position="1068"/>
    </location>
</feature>
<keyword evidence="4" id="KW-0804">Transcription</keyword>
<dbReference type="EMBL" id="BAAFSV010000004">
    <property type="protein sequence ID" value="GAB1317910.1"/>
    <property type="molecule type" value="Genomic_DNA"/>
</dbReference>
<name>A0ABQ0GK29_9PEZI</name>
<sequence>MAGSGSTARSPSDAIPIDESIEEILDQAFDQILDVMARTCLKNSSSIFFVMYAHDNDQLPDYPAGAAIVERFINWFKKLFLDVDSDRSPHWWGLSWGAEVGGVSNDILISQMCLLPAQWGIQHVDWALVFGSELLGKYIQDEQDCPSEAGKTYTQPFGHYTKSLPNFIVSDKTLLRIEADRHDLYETFFRILLQFEAIEGDRHLIEAFKDCFKECKKALLNSRDSQERTRLYCWAIILKTLQALYSSAAYQKLERHITVPEIRRLLNVHYLLDQSDIRRVSGDLFPQNSKDIDLVVSGQQSRTVVAIHELFKPRKSRTDNEHGPMLNPKRILIQDTPRETRLGDPPADLQQLLFDEFFKLQLKGRQFAEKLKDLILDLISCSKILLILDGLGEMRTSGTDKNNLFSKLVNQEIAVITSRPSASQMLAIENIDLQLDAIGLSMDSIWDYLNNREIIRSEATAATIRQAIMNGYISLEMARVPIRLDMLCYSWDELERQREVTSPHTDGEGWAEPPTVTEIYRTITQKLWKKDIPSLGKWDSGRPVDEYVIRSIRNPRRLERVVHAEVRLRGKLAVMLSARGHVQFTDADVDTAIEELESTCGPLPLNLESNLSRLSFLHQESHNSYQPSYSFIHLTFQEFFTAHYLVQDPAVLEEQIRTHKYSRHYEFIWQFVAGLLPSEHTGIDYFFDLLEREPQDLVGVRQSRLLACCFSEGGTRLSQPRQSHIRSRLLDVFRFEQRPEWQYRGPLFNYMPFSEAILQPDPDQPWSTIWRIIEFALGMRAPERFSWRFQLSVLEYIESLGIEANTFIPFFYCSALAPQTYQRLLGYWQSDKDGTLRRFALAVLTTNTHLLPETVVDMILVNFESELAAGDRGEERARTLQSLGSKMTLQCQALVAQLLSHKNKHVRFSAARLLSKQSALHEDSFENVQWHYDPPRSSLSSVLLPEYLPQLDTPNSWTYLDPTARVDAQLDAVEESQNSHSCARESYGILKDLICPAPDLHAPDANSVTVTAPLDRVLQFNKKAIDRLSGLLQCPSSKPGHRVLVHAAIISRILIWYQQAAGWTSSIAPLTASVAVGQLDASTDIVPSHLSSSSPDIAANLLSLPQTTGFVVSDVPATLGKFSINDQKMQATIRSHLVLGELSNVSSLIELFGSSGVAGLNTSLAAWLRSEYDRTISALKTGLNEDVEST</sequence>
<dbReference type="RefSeq" id="XP_070919641.1">
    <property type="nucleotide sequence ID" value="XM_071063540.1"/>
</dbReference>
<keyword evidence="1" id="KW-0479">Metal-binding</keyword>
<reference evidence="7 8" key="1">
    <citation type="submission" date="2024-09" db="EMBL/GenBank/DDBJ databases">
        <title>Itraconazole resistance in Madurella fahalii resulting from another homologue of gene encoding cytochrome P450 14-alpha sterol demethylase (CYP51).</title>
        <authorList>
            <person name="Yoshioka I."/>
            <person name="Fahal A.H."/>
            <person name="Kaneko S."/>
            <person name="Yaguchi T."/>
        </authorList>
    </citation>
    <scope>NUCLEOTIDE SEQUENCE [LARGE SCALE GENOMIC DNA]</scope>
    <source>
        <strain evidence="7 8">IFM 68171</strain>
    </source>
</reference>
<evidence type="ECO:0000256" key="3">
    <source>
        <dbReference type="ARBA" id="ARBA00023125"/>
    </source>
</evidence>
<organism evidence="7 8">
    <name type="scientific">Madurella fahalii</name>
    <dbReference type="NCBI Taxonomy" id="1157608"/>
    <lineage>
        <taxon>Eukaryota</taxon>
        <taxon>Fungi</taxon>
        <taxon>Dikarya</taxon>
        <taxon>Ascomycota</taxon>
        <taxon>Pezizomycotina</taxon>
        <taxon>Sordariomycetes</taxon>
        <taxon>Sordariomycetidae</taxon>
        <taxon>Sordariales</taxon>
        <taxon>Sordariales incertae sedis</taxon>
        <taxon>Madurella</taxon>
    </lineage>
</organism>
<dbReference type="Pfam" id="PF08493">
    <property type="entry name" value="AflR"/>
    <property type="match status" value="1"/>
</dbReference>
<dbReference type="GeneID" id="98178863"/>
<evidence type="ECO:0000256" key="1">
    <source>
        <dbReference type="ARBA" id="ARBA00022723"/>
    </source>
</evidence>
<evidence type="ECO:0000256" key="2">
    <source>
        <dbReference type="ARBA" id="ARBA00023015"/>
    </source>
</evidence>
<dbReference type="InterPro" id="IPR016024">
    <property type="entry name" value="ARM-type_fold"/>
</dbReference>
<keyword evidence="8" id="KW-1185">Reference proteome</keyword>
<protein>
    <recommendedName>
        <fullName evidence="6">Aflatoxin regulatory protein domain-containing protein</fullName>
    </recommendedName>
</protein>
<evidence type="ECO:0000259" key="6">
    <source>
        <dbReference type="Pfam" id="PF08493"/>
    </source>
</evidence>
<evidence type="ECO:0000256" key="4">
    <source>
        <dbReference type="ARBA" id="ARBA00023163"/>
    </source>
</evidence>
<comment type="caution">
    <text evidence="7">The sequence shown here is derived from an EMBL/GenBank/DDBJ whole genome shotgun (WGS) entry which is preliminary data.</text>
</comment>
<gene>
    <name evidence="7" type="ORF">MFIFM68171_08120</name>
</gene>
<evidence type="ECO:0000256" key="5">
    <source>
        <dbReference type="ARBA" id="ARBA00023242"/>
    </source>
</evidence>
<evidence type="ECO:0000313" key="8">
    <source>
        <dbReference type="Proteomes" id="UP001628179"/>
    </source>
</evidence>
<accession>A0ABQ0GK29</accession>
<evidence type="ECO:0000313" key="7">
    <source>
        <dbReference type="EMBL" id="GAB1317910.1"/>
    </source>
</evidence>
<dbReference type="Proteomes" id="UP001628179">
    <property type="component" value="Unassembled WGS sequence"/>
</dbReference>